<dbReference type="InterPro" id="IPR036097">
    <property type="entry name" value="HisK_dim/P_sf"/>
</dbReference>
<feature type="domain" description="PAC" evidence="11">
    <location>
        <begin position="438"/>
        <end position="490"/>
    </location>
</feature>
<feature type="domain" description="PAS" evidence="10">
    <location>
        <begin position="235"/>
        <end position="280"/>
    </location>
</feature>
<evidence type="ECO:0000259" key="10">
    <source>
        <dbReference type="PROSITE" id="PS50112"/>
    </source>
</evidence>
<dbReference type="PROSITE" id="PS50109">
    <property type="entry name" value="HIS_KIN"/>
    <property type="match status" value="1"/>
</dbReference>
<dbReference type="InterPro" id="IPR036890">
    <property type="entry name" value="HATPase_C_sf"/>
</dbReference>
<dbReference type="NCBIfam" id="TIGR00229">
    <property type="entry name" value="sensory_box"/>
    <property type="match status" value="3"/>
</dbReference>
<dbReference type="Pfam" id="PF08447">
    <property type="entry name" value="PAS_3"/>
    <property type="match status" value="2"/>
</dbReference>
<dbReference type="SMART" id="SM00065">
    <property type="entry name" value="GAF"/>
    <property type="match status" value="1"/>
</dbReference>
<dbReference type="Gene3D" id="3.30.450.40">
    <property type="match status" value="1"/>
</dbReference>
<evidence type="ECO:0000256" key="1">
    <source>
        <dbReference type="ARBA" id="ARBA00000085"/>
    </source>
</evidence>
<dbReference type="SMART" id="SM00086">
    <property type="entry name" value="PAC"/>
    <property type="match status" value="3"/>
</dbReference>
<dbReference type="Pfam" id="PF00989">
    <property type="entry name" value="PAS"/>
    <property type="match status" value="1"/>
</dbReference>
<keyword evidence="8" id="KW-0812">Transmembrane</keyword>
<dbReference type="InterPro" id="IPR050351">
    <property type="entry name" value="BphY/WalK/GraS-like"/>
</dbReference>
<dbReference type="OrthoDB" id="9778628at2"/>
<dbReference type="InterPro" id="IPR004358">
    <property type="entry name" value="Sig_transdc_His_kin-like_C"/>
</dbReference>
<dbReference type="InterPro" id="IPR000014">
    <property type="entry name" value="PAS"/>
</dbReference>
<feature type="domain" description="PAS" evidence="10">
    <location>
        <begin position="364"/>
        <end position="434"/>
    </location>
</feature>
<evidence type="ECO:0000256" key="6">
    <source>
        <dbReference type="ARBA" id="ARBA00023136"/>
    </source>
</evidence>
<dbReference type="InterPro" id="IPR005467">
    <property type="entry name" value="His_kinase_dom"/>
</dbReference>
<dbReference type="SUPFAM" id="SSF55874">
    <property type="entry name" value="ATPase domain of HSP90 chaperone/DNA topoisomerase II/histidine kinase"/>
    <property type="match status" value="1"/>
</dbReference>
<evidence type="ECO:0000259" key="11">
    <source>
        <dbReference type="PROSITE" id="PS50113"/>
    </source>
</evidence>
<feature type="coiled-coil region" evidence="7">
    <location>
        <begin position="607"/>
        <end position="638"/>
    </location>
</feature>
<dbReference type="KEGG" id="des:DSOUD_3274"/>
<dbReference type="STRING" id="1603606.DSOUD_3274"/>
<dbReference type="PROSITE" id="PS50113">
    <property type="entry name" value="PAC"/>
    <property type="match status" value="3"/>
</dbReference>
<dbReference type="SUPFAM" id="SSF55781">
    <property type="entry name" value="GAF domain-like"/>
    <property type="match status" value="1"/>
</dbReference>
<evidence type="ECO:0000256" key="5">
    <source>
        <dbReference type="ARBA" id="ARBA00022777"/>
    </source>
</evidence>
<protein>
    <recommendedName>
        <fullName evidence="2">histidine kinase</fullName>
        <ecNumber evidence="2">2.7.13.3</ecNumber>
    </recommendedName>
</protein>
<keyword evidence="4" id="KW-0808">Transferase</keyword>
<dbReference type="FunFam" id="3.30.565.10:FF:000006">
    <property type="entry name" value="Sensor histidine kinase WalK"/>
    <property type="match status" value="1"/>
</dbReference>
<dbReference type="SUPFAM" id="SSF47384">
    <property type="entry name" value="Homodimeric domain of signal transducing histidine kinase"/>
    <property type="match status" value="1"/>
</dbReference>
<comment type="catalytic activity">
    <reaction evidence="1">
        <text>ATP + protein L-histidine = ADP + protein N-phospho-L-histidine.</text>
        <dbReference type="EC" id="2.7.13.3"/>
    </reaction>
</comment>
<dbReference type="Gene3D" id="3.30.450.20">
    <property type="entry name" value="PAS domain"/>
    <property type="match status" value="3"/>
</dbReference>
<feature type="domain" description="PAC" evidence="11">
    <location>
        <begin position="565"/>
        <end position="616"/>
    </location>
</feature>
<keyword evidence="3" id="KW-0597">Phosphoprotein</keyword>
<dbReference type="PANTHER" id="PTHR42878">
    <property type="entry name" value="TWO-COMPONENT HISTIDINE KINASE"/>
    <property type="match status" value="1"/>
</dbReference>
<dbReference type="InterPro" id="IPR003594">
    <property type="entry name" value="HATPase_dom"/>
</dbReference>
<feature type="transmembrane region" description="Helical" evidence="8">
    <location>
        <begin position="12"/>
        <end position="38"/>
    </location>
</feature>
<gene>
    <name evidence="12" type="ORF">DSOUD_3274</name>
</gene>
<dbReference type="InterPro" id="IPR000700">
    <property type="entry name" value="PAS-assoc_C"/>
</dbReference>
<dbReference type="PRINTS" id="PR00344">
    <property type="entry name" value="BCTRLSENSOR"/>
</dbReference>
<dbReference type="Pfam" id="PF02518">
    <property type="entry name" value="HATPase_c"/>
    <property type="match status" value="1"/>
</dbReference>
<dbReference type="Gene3D" id="1.10.287.130">
    <property type="match status" value="1"/>
</dbReference>
<dbReference type="GO" id="GO:0007234">
    <property type="term" value="P:osmosensory signaling via phosphorelay pathway"/>
    <property type="evidence" value="ECO:0007669"/>
    <property type="project" value="TreeGrafter"/>
</dbReference>
<evidence type="ECO:0000259" key="9">
    <source>
        <dbReference type="PROSITE" id="PS50109"/>
    </source>
</evidence>
<dbReference type="InterPro" id="IPR013655">
    <property type="entry name" value="PAS_fold_3"/>
</dbReference>
<dbReference type="EMBL" id="CP010802">
    <property type="protein sequence ID" value="ALC17994.1"/>
    <property type="molecule type" value="Genomic_DNA"/>
</dbReference>
<name>A0A0M5IZR4_9BACT</name>
<dbReference type="SMART" id="SM00091">
    <property type="entry name" value="PAS"/>
    <property type="match status" value="3"/>
</dbReference>
<feature type="transmembrane region" description="Helical" evidence="8">
    <location>
        <begin position="44"/>
        <end position="66"/>
    </location>
</feature>
<dbReference type="CDD" id="cd00130">
    <property type="entry name" value="PAS"/>
    <property type="match status" value="3"/>
</dbReference>
<dbReference type="Gene3D" id="3.30.565.10">
    <property type="entry name" value="Histidine kinase-like ATPase, C-terminal domain"/>
    <property type="match status" value="1"/>
</dbReference>
<sequence>MAQRKSKEKGTWSKALIAAGVYLLVMILTELLAHWILAWEQAEYIEWFLFLGTAILLAVLIQRRIAGTQHRKRRQREVSEGLSTGGGADFFPRLAESLARVLEAECAFICELKGDAGERIHSLAVFCRGRRFGDFEASSIGTPLEPVLRGGHTTVFSGDLRQFLIDARFPSDLAAESFLATPLVDAHGQVIGLLAALDDRSLAGRERAEEILPLFAARAAGELERLRAETALRQSRDRLQAIITNAFDAVVEMDDRGVITSWNPRAEEIFGWSQREAVGQKPSETILPRSCRDAHEEGLGHFLATGEGPIPNRPIELMAQHRDGREIPIELTLTPTPWEGGFTFCAFIRDISERLHSEEALRESEERFRATFNQAAVGIGHVDPTGRWLRVNQKYCDIVGYTMEEMTSMDVRDITHPDDLEATMTALGRLLEGTLADCTMEKRYIRKDGSTAWVNLTVSKVSDADGRPRFFVGVVEEISARKEVEQALRFSQARYQALYRDNPTMITTLDAEWTMLSVNPACAGQLGYTIDELEGESVLKLFHGDDRPAVARQLQNCLEHPGRVFRWQFRKIRKDGGLLWVDELAQTVQDPRGDLNVMVVCQDITERRRAQEEIERLNADLKQRAAELEDANRELEAFNFAVAHDLRKPLTTIIGYCQILRDLCAERLDEACNTYLRETYEGTWRMNRLIDTLLDFSRVTRLEPHPKEIDLSALAQRVAVELKGAESQRRVRFQIGEGIRAIGDESLMQLVLENLFGNAWKYTGGQKEAFIEFGELTGEAPVYFVRDNGSGFSMADADRLFIPFQRLPGSDGIEGHGVGLATVERIIRRHGGRIWAEAEPGRGATFYFTLAAG</sequence>
<dbReference type="GO" id="GO:0006355">
    <property type="term" value="P:regulation of DNA-templated transcription"/>
    <property type="evidence" value="ECO:0007669"/>
    <property type="project" value="InterPro"/>
</dbReference>
<evidence type="ECO:0000256" key="4">
    <source>
        <dbReference type="ARBA" id="ARBA00022679"/>
    </source>
</evidence>
<dbReference type="PROSITE" id="PS50112">
    <property type="entry name" value="PAS"/>
    <property type="match status" value="3"/>
</dbReference>
<evidence type="ECO:0000256" key="8">
    <source>
        <dbReference type="SAM" id="Phobius"/>
    </source>
</evidence>
<dbReference type="InterPro" id="IPR013767">
    <property type="entry name" value="PAS_fold"/>
</dbReference>
<dbReference type="GO" id="GO:0030295">
    <property type="term" value="F:protein kinase activator activity"/>
    <property type="evidence" value="ECO:0007669"/>
    <property type="project" value="TreeGrafter"/>
</dbReference>
<dbReference type="SUPFAM" id="SSF55785">
    <property type="entry name" value="PYP-like sensor domain (PAS domain)"/>
    <property type="match status" value="3"/>
</dbReference>
<evidence type="ECO:0000256" key="3">
    <source>
        <dbReference type="ARBA" id="ARBA00022553"/>
    </source>
</evidence>
<dbReference type="InterPro" id="IPR001610">
    <property type="entry name" value="PAC"/>
</dbReference>
<reference evidence="12 13" key="1">
    <citation type="submission" date="2015-07" db="EMBL/GenBank/DDBJ databases">
        <title>Isolation and Genomic Characterization of a Novel Halophilic Metal-Reducing Deltaproteobacterium from the Deep Subsurface.</title>
        <authorList>
            <person name="Badalamenti J.P."/>
            <person name="Summers Z.M."/>
            <person name="Gralnick J.A."/>
            <person name="Bond D.R."/>
        </authorList>
    </citation>
    <scope>NUCLEOTIDE SEQUENCE [LARGE SCALE GENOMIC DNA]</scope>
    <source>
        <strain evidence="12 13">WTL</strain>
    </source>
</reference>
<dbReference type="GO" id="GO:0016020">
    <property type="term" value="C:membrane"/>
    <property type="evidence" value="ECO:0007669"/>
    <property type="project" value="UniProtKB-SubCell"/>
</dbReference>
<proteinExistence type="predicted"/>
<evidence type="ECO:0000256" key="7">
    <source>
        <dbReference type="SAM" id="Coils"/>
    </source>
</evidence>
<evidence type="ECO:0000256" key="2">
    <source>
        <dbReference type="ARBA" id="ARBA00012438"/>
    </source>
</evidence>
<keyword evidence="7" id="KW-0175">Coiled coil</keyword>
<dbReference type="InterPro" id="IPR035965">
    <property type="entry name" value="PAS-like_dom_sf"/>
</dbReference>
<dbReference type="GO" id="GO:0000155">
    <property type="term" value="F:phosphorelay sensor kinase activity"/>
    <property type="evidence" value="ECO:0007669"/>
    <property type="project" value="InterPro"/>
</dbReference>
<dbReference type="InterPro" id="IPR003018">
    <property type="entry name" value="GAF"/>
</dbReference>
<dbReference type="GO" id="GO:0000156">
    <property type="term" value="F:phosphorelay response regulator activity"/>
    <property type="evidence" value="ECO:0007669"/>
    <property type="project" value="TreeGrafter"/>
</dbReference>
<keyword evidence="13" id="KW-1185">Reference proteome</keyword>
<evidence type="ECO:0000313" key="12">
    <source>
        <dbReference type="EMBL" id="ALC17994.1"/>
    </source>
</evidence>
<dbReference type="Pfam" id="PF00512">
    <property type="entry name" value="HisKA"/>
    <property type="match status" value="1"/>
</dbReference>
<feature type="domain" description="Histidine kinase" evidence="9">
    <location>
        <begin position="641"/>
        <end position="853"/>
    </location>
</feature>
<feature type="domain" description="PAC" evidence="11">
    <location>
        <begin position="313"/>
        <end position="363"/>
    </location>
</feature>
<keyword evidence="8" id="KW-1133">Transmembrane helix</keyword>
<dbReference type="InterPro" id="IPR003661">
    <property type="entry name" value="HisK_dim/P_dom"/>
</dbReference>
<dbReference type="EC" id="2.7.13.3" evidence="2"/>
<organism evidence="12 13">
    <name type="scientific">Desulfuromonas soudanensis</name>
    <dbReference type="NCBI Taxonomy" id="1603606"/>
    <lineage>
        <taxon>Bacteria</taxon>
        <taxon>Pseudomonadati</taxon>
        <taxon>Thermodesulfobacteriota</taxon>
        <taxon>Desulfuromonadia</taxon>
        <taxon>Desulfuromonadales</taxon>
        <taxon>Desulfuromonadaceae</taxon>
        <taxon>Desulfuromonas</taxon>
    </lineage>
</organism>
<dbReference type="AlphaFoldDB" id="A0A0M5IZR4"/>
<dbReference type="SMART" id="SM00388">
    <property type="entry name" value="HisKA"/>
    <property type="match status" value="1"/>
</dbReference>
<dbReference type="SMART" id="SM00387">
    <property type="entry name" value="HATPase_c"/>
    <property type="match status" value="1"/>
</dbReference>
<dbReference type="PANTHER" id="PTHR42878:SF15">
    <property type="entry name" value="BACTERIOPHYTOCHROME"/>
    <property type="match status" value="1"/>
</dbReference>
<dbReference type="RefSeq" id="WP_053551957.1">
    <property type="nucleotide sequence ID" value="NZ_CP010802.1"/>
</dbReference>
<keyword evidence="6 8" id="KW-0472">Membrane</keyword>
<dbReference type="Proteomes" id="UP000057158">
    <property type="component" value="Chromosome"/>
</dbReference>
<feature type="domain" description="PAS" evidence="10">
    <location>
        <begin position="491"/>
        <end position="561"/>
    </location>
</feature>
<evidence type="ECO:0000313" key="13">
    <source>
        <dbReference type="Proteomes" id="UP000057158"/>
    </source>
</evidence>
<dbReference type="CDD" id="cd00082">
    <property type="entry name" value="HisKA"/>
    <property type="match status" value="1"/>
</dbReference>
<accession>A0A0M5IZR4</accession>
<dbReference type="InterPro" id="IPR029016">
    <property type="entry name" value="GAF-like_dom_sf"/>
</dbReference>
<keyword evidence="5 12" id="KW-0418">Kinase</keyword>
<dbReference type="PATRIC" id="fig|1603606.3.peg.3522"/>